<comment type="similarity">
    <text evidence="2">Belongs to the NAD(P)-dependent epimerase/dehydratase family.</text>
</comment>
<dbReference type="CDD" id="cd05232">
    <property type="entry name" value="UDP_G4E_4_SDR_e"/>
    <property type="match status" value="1"/>
</dbReference>
<comment type="pathway">
    <text evidence="1">Bacterial outer membrane biogenesis; LPS O-antigen biosynthesis.</text>
</comment>
<feature type="domain" description="NAD-dependent epimerase/dehydratase" evidence="3">
    <location>
        <begin position="3"/>
        <end position="225"/>
    </location>
</feature>
<dbReference type="SUPFAM" id="SSF51735">
    <property type="entry name" value="NAD(P)-binding Rossmann-fold domains"/>
    <property type="match status" value="1"/>
</dbReference>
<reference evidence="5" key="1">
    <citation type="submission" date="2017-02" db="EMBL/GenBank/DDBJ databases">
        <authorList>
            <person name="Daims H."/>
        </authorList>
    </citation>
    <scope>NUCLEOTIDE SEQUENCE [LARGE SCALE GENOMIC DNA]</scope>
</reference>
<protein>
    <submittedName>
        <fullName evidence="4">UDP-glucose 4-epimerase</fullName>
        <ecNumber evidence="4">5.1.3.2</ecNumber>
    </submittedName>
</protein>
<proteinExistence type="inferred from homology"/>
<dbReference type="RefSeq" id="WP_087143854.1">
    <property type="nucleotide sequence ID" value="NZ_FUKI01000119.1"/>
</dbReference>
<dbReference type="AlphaFoldDB" id="A0A1R4HBQ4"/>
<evidence type="ECO:0000313" key="4">
    <source>
        <dbReference type="EMBL" id="SJM93471.1"/>
    </source>
</evidence>
<name>A0A1R4HBQ4_9GAMM</name>
<evidence type="ECO:0000256" key="1">
    <source>
        <dbReference type="ARBA" id="ARBA00005125"/>
    </source>
</evidence>
<dbReference type="OrthoDB" id="9801056at2"/>
<keyword evidence="4" id="KW-0413">Isomerase</keyword>
<dbReference type="InterPro" id="IPR036291">
    <property type="entry name" value="NAD(P)-bd_dom_sf"/>
</dbReference>
<dbReference type="PANTHER" id="PTHR43000">
    <property type="entry name" value="DTDP-D-GLUCOSE 4,6-DEHYDRATASE-RELATED"/>
    <property type="match status" value="1"/>
</dbReference>
<accession>A0A1R4HBQ4</accession>
<sequence length="320" mass="34903">MNVLVTGAAGFVGSALLSRFVSLPELQVCANIRNANRALTTKVQSIFVAELMPDTDWTTALKGIDCVIHTAARVHVMNDTVQNPLAAFRASNCSATLNLARQAAASGVKRFIFISSIKVNGEITTDGKPYTELTEPAPVDPYGISKHEAEDGLRALATETGLEIVIIRPPLIYGAGVKGNFFNLLNVLNKRVPLPLGAIHNQRSFLALDNLVDFIVTCIYHPNAANQLFLVADNEAMSTTQLIRGLAKAIHRRVFLWPVPAVLVKKILGLLGREQIAQRLCDSLQVDISKAQTLLNWTPPLSTTEGLSRLGKWYLNEENI</sequence>
<evidence type="ECO:0000259" key="3">
    <source>
        <dbReference type="Pfam" id="PF01370"/>
    </source>
</evidence>
<dbReference type="GO" id="GO:0003978">
    <property type="term" value="F:UDP-glucose 4-epimerase activity"/>
    <property type="evidence" value="ECO:0007669"/>
    <property type="project" value="UniProtKB-EC"/>
</dbReference>
<dbReference type="Pfam" id="PF01370">
    <property type="entry name" value="Epimerase"/>
    <property type="match status" value="1"/>
</dbReference>
<dbReference type="InterPro" id="IPR001509">
    <property type="entry name" value="Epimerase_deHydtase"/>
</dbReference>
<evidence type="ECO:0000256" key="2">
    <source>
        <dbReference type="ARBA" id="ARBA00007637"/>
    </source>
</evidence>
<evidence type="ECO:0000313" key="5">
    <source>
        <dbReference type="Proteomes" id="UP000195667"/>
    </source>
</evidence>
<dbReference type="EMBL" id="FUKI01000119">
    <property type="protein sequence ID" value="SJM93471.1"/>
    <property type="molecule type" value="Genomic_DNA"/>
</dbReference>
<keyword evidence="5" id="KW-1185">Reference proteome</keyword>
<dbReference type="Gene3D" id="3.40.50.720">
    <property type="entry name" value="NAD(P)-binding Rossmann-like Domain"/>
    <property type="match status" value="1"/>
</dbReference>
<organism evidence="4 5">
    <name type="scientific">Crenothrix polyspora</name>
    <dbReference type="NCBI Taxonomy" id="360316"/>
    <lineage>
        <taxon>Bacteria</taxon>
        <taxon>Pseudomonadati</taxon>
        <taxon>Pseudomonadota</taxon>
        <taxon>Gammaproteobacteria</taxon>
        <taxon>Methylococcales</taxon>
        <taxon>Crenotrichaceae</taxon>
        <taxon>Crenothrix</taxon>
    </lineage>
</organism>
<dbReference type="Proteomes" id="UP000195667">
    <property type="component" value="Unassembled WGS sequence"/>
</dbReference>
<dbReference type="EC" id="5.1.3.2" evidence="4"/>
<gene>
    <name evidence="4" type="primary">galE</name>
    <name evidence="4" type="ORF">CRENPOLYSF1_430123</name>
</gene>